<protein>
    <submittedName>
        <fullName evidence="5">Response regulator receiver domain-containing protein</fullName>
    </submittedName>
</protein>
<evidence type="ECO:0000313" key="6">
    <source>
        <dbReference type="Proteomes" id="UP000199170"/>
    </source>
</evidence>
<dbReference type="InterPro" id="IPR011006">
    <property type="entry name" value="CheY-like_superfamily"/>
</dbReference>
<dbReference type="Gene3D" id="3.40.50.2300">
    <property type="match status" value="1"/>
</dbReference>
<name>A0A1H3DJ97_9EURY</name>
<dbReference type="SMART" id="SM00387">
    <property type="entry name" value="HATPase_c"/>
    <property type="match status" value="1"/>
</dbReference>
<dbReference type="GO" id="GO:0000155">
    <property type="term" value="F:phosphorelay sensor kinase activity"/>
    <property type="evidence" value="ECO:0007669"/>
    <property type="project" value="InterPro"/>
</dbReference>
<dbReference type="InterPro" id="IPR001789">
    <property type="entry name" value="Sig_transdc_resp-reg_receiver"/>
</dbReference>
<dbReference type="SMART" id="SM00388">
    <property type="entry name" value="HisKA"/>
    <property type="match status" value="1"/>
</dbReference>
<dbReference type="SUPFAM" id="SSF52172">
    <property type="entry name" value="CheY-like"/>
    <property type="match status" value="1"/>
</dbReference>
<evidence type="ECO:0000259" key="4">
    <source>
        <dbReference type="PROSITE" id="PS50110"/>
    </source>
</evidence>
<dbReference type="CDD" id="cd00156">
    <property type="entry name" value="REC"/>
    <property type="match status" value="1"/>
</dbReference>
<dbReference type="PROSITE" id="PS50110">
    <property type="entry name" value="RESPONSE_REGULATORY"/>
    <property type="match status" value="1"/>
</dbReference>
<dbReference type="EMBL" id="FNPB01000001">
    <property type="protein sequence ID" value="SDX66427.1"/>
    <property type="molecule type" value="Genomic_DNA"/>
</dbReference>
<organism evidence="5 6">
    <name type="scientific">Halobellus clavatus</name>
    <dbReference type="NCBI Taxonomy" id="660517"/>
    <lineage>
        <taxon>Archaea</taxon>
        <taxon>Methanobacteriati</taxon>
        <taxon>Methanobacteriota</taxon>
        <taxon>Stenosarchaea group</taxon>
        <taxon>Halobacteria</taxon>
        <taxon>Halobacteriales</taxon>
        <taxon>Haloferacaceae</taxon>
        <taxon>Halobellus</taxon>
    </lineage>
</organism>
<dbReference type="InterPro" id="IPR004358">
    <property type="entry name" value="Sig_transdc_His_kin-like_C"/>
</dbReference>
<keyword evidence="6" id="KW-1185">Reference proteome</keyword>
<dbReference type="OrthoDB" id="3369at2157"/>
<dbReference type="Gene3D" id="3.30.565.10">
    <property type="entry name" value="Histidine kinase-like ATPase, C-terminal domain"/>
    <property type="match status" value="1"/>
</dbReference>
<evidence type="ECO:0000313" key="5">
    <source>
        <dbReference type="EMBL" id="SDX66427.1"/>
    </source>
</evidence>
<proteinExistence type="predicted"/>
<dbReference type="PRINTS" id="PR00344">
    <property type="entry name" value="BCTRLSENSOR"/>
</dbReference>
<reference evidence="6" key="1">
    <citation type="submission" date="2016-10" db="EMBL/GenBank/DDBJ databases">
        <authorList>
            <person name="Varghese N."/>
            <person name="Submissions S."/>
        </authorList>
    </citation>
    <scope>NUCLEOTIDE SEQUENCE [LARGE SCALE GENOMIC DNA]</scope>
    <source>
        <strain evidence="6">CGMCC 1.10118</strain>
    </source>
</reference>
<dbReference type="RefSeq" id="WP_089764974.1">
    <property type="nucleotide sequence ID" value="NZ_FNPB01000001.1"/>
</dbReference>
<sequence>MSEAHPDRMLLVEDNPADARLISEYLKEGVSPNGGTAPTIRHVERLAEAIEVRDAGVDVILLDLGLPDTTGFETLEAMLAASGDEPVVVLTGLDDERAGVEAVERGAQDYLVKDDLTPKLLRRTLRYATERERQQRELERRNGELALLNRIVRHDIKNDVAIITGWGETLRGHVDPAGETHLDRIQSASEHIVDIADTVGDFLRIREGEAGPNLRPIDLADVLRTELEKARSAHGAASITVTETLPDRLEVSAAELLSSVFRNLLNNAVAHNDKATPRVAVDVEVRAETVRVRVADNGPGVPDSRKDEIFGRGELGLQSSGSGIGLYLVDTLVEIYGGEVTVADRERREFIDGQPETLCASEQTAEDSQQAARGREPAGSIFTVTLQRA</sequence>
<dbReference type="PROSITE" id="PS50109">
    <property type="entry name" value="HIS_KIN"/>
    <property type="match status" value="1"/>
</dbReference>
<feature type="domain" description="Histidine kinase" evidence="3">
    <location>
        <begin position="151"/>
        <end position="346"/>
    </location>
</feature>
<feature type="modified residue" description="4-aspartylphosphate" evidence="2">
    <location>
        <position position="63"/>
    </location>
</feature>
<dbReference type="SUPFAM" id="SSF55874">
    <property type="entry name" value="ATPase domain of HSP90 chaperone/DNA topoisomerase II/histidine kinase"/>
    <property type="match status" value="1"/>
</dbReference>
<dbReference type="PANTHER" id="PTHR43547">
    <property type="entry name" value="TWO-COMPONENT HISTIDINE KINASE"/>
    <property type="match status" value="1"/>
</dbReference>
<dbReference type="InterPro" id="IPR003661">
    <property type="entry name" value="HisK_dim/P_dom"/>
</dbReference>
<gene>
    <name evidence="5" type="ORF">SAMN04487946_101607</name>
</gene>
<dbReference type="PANTHER" id="PTHR43547:SF2">
    <property type="entry name" value="HYBRID SIGNAL TRANSDUCTION HISTIDINE KINASE C"/>
    <property type="match status" value="1"/>
</dbReference>
<evidence type="ECO:0000259" key="3">
    <source>
        <dbReference type="PROSITE" id="PS50109"/>
    </source>
</evidence>
<dbReference type="InterPro" id="IPR005467">
    <property type="entry name" value="His_kinase_dom"/>
</dbReference>
<keyword evidence="1 2" id="KW-0597">Phosphoprotein</keyword>
<dbReference type="Pfam" id="PF00072">
    <property type="entry name" value="Response_reg"/>
    <property type="match status" value="1"/>
</dbReference>
<dbReference type="Proteomes" id="UP000199170">
    <property type="component" value="Unassembled WGS sequence"/>
</dbReference>
<dbReference type="InterPro" id="IPR003594">
    <property type="entry name" value="HATPase_dom"/>
</dbReference>
<evidence type="ECO:0000256" key="1">
    <source>
        <dbReference type="ARBA" id="ARBA00022553"/>
    </source>
</evidence>
<accession>A0A1H3DJ97</accession>
<dbReference type="STRING" id="660517.SAMN04487946_101607"/>
<feature type="domain" description="Response regulatory" evidence="4">
    <location>
        <begin position="8"/>
        <end position="128"/>
    </location>
</feature>
<dbReference type="SMART" id="SM00448">
    <property type="entry name" value="REC"/>
    <property type="match status" value="1"/>
</dbReference>
<evidence type="ECO:0000256" key="2">
    <source>
        <dbReference type="PROSITE-ProRule" id="PRU00169"/>
    </source>
</evidence>
<dbReference type="InterPro" id="IPR036890">
    <property type="entry name" value="HATPase_C_sf"/>
</dbReference>
<dbReference type="AlphaFoldDB" id="A0A1H3DJ97"/>
<dbReference type="Pfam" id="PF02518">
    <property type="entry name" value="HATPase_c"/>
    <property type="match status" value="1"/>
</dbReference>